<accession>A0ABV9QJA7</accession>
<dbReference type="Proteomes" id="UP001595916">
    <property type="component" value="Unassembled WGS sequence"/>
</dbReference>
<evidence type="ECO:0000313" key="1">
    <source>
        <dbReference type="EMBL" id="MFC4804259.1"/>
    </source>
</evidence>
<protein>
    <submittedName>
        <fullName evidence="1">Uncharacterized protein</fullName>
    </submittedName>
</protein>
<comment type="caution">
    <text evidence="1">The sequence shown here is derived from an EMBL/GenBank/DDBJ whole genome shotgun (WGS) entry which is preliminary data.</text>
</comment>
<evidence type="ECO:0000313" key="2">
    <source>
        <dbReference type="Proteomes" id="UP001595916"/>
    </source>
</evidence>
<organism evidence="1 2">
    <name type="scientific">Filifactor villosus</name>
    <dbReference type="NCBI Taxonomy" id="29374"/>
    <lineage>
        <taxon>Bacteria</taxon>
        <taxon>Bacillati</taxon>
        <taxon>Bacillota</taxon>
        <taxon>Clostridia</taxon>
        <taxon>Peptostreptococcales</taxon>
        <taxon>Filifactoraceae</taxon>
        <taxon>Filifactor</taxon>
    </lineage>
</organism>
<dbReference type="RefSeq" id="WP_379787761.1">
    <property type="nucleotide sequence ID" value="NZ_JBHSHL010000014.1"/>
</dbReference>
<sequence length="80" mass="8982">MKKILGVIFILLGIAGGFLPFMPGFVFVVLGLSMLSPSIALKIKKLRRRYKCHGSLKRLLKESIDLTQASIKEKMNRMSC</sequence>
<gene>
    <name evidence="1" type="ORF">ACFO4R_04110</name>
</gene>
<keyword evidence="2" id="KW-1185">Reference proteome</keyword>
<dbReference type="EMBL" id="JBHSHL010000014">
    <property type="protein sequence ID" value="MFC4804259.1"/>
    <property type="molecule type" value="Genomic_DNA"/>
</dbReference>
<name>A0ABV9QJA7_9FIRM</name>
<proteinExistence type="predicted"/>
<reference evidence="2" key="1">
    <citation type="journal article" date="2019" name="Int. J. Syst. Evol. Microbiol.">
        <title>The Global Catalogue of Microorganisms (GCM) 10K type strain sequencing project: providing services to taxonomists for standard genome sequencing and annotation.</title>
        <authorList>
            <consortium name="The Broad Institute Genomics Platform"/>
            <consortium name="The Broad Institute Genome Sequencing Center for Infectious Disease"/>
            <person name="Wu L."/>
            <person name="Ma J."/>
        </authorList>
    </citation>
    <scope>NUCLEOTIDE SEQUENCE [LARGE SCALE GENOMIC DNA]</scope>
    <source>
        <strain evidence="2">CCUG 46385</strain>
    </source>
</reference>